<protein>
    <recommendedName>
        <fullName evidence="3">XRE family transcriptional regulator</fullName>
    </recommendedName>
</protein>
<sequence>MTITIAQHAEFLTRMHTAIEEAGYTIPQVAEHLGYSEHQLRTPVLSDENPDGLSVDDVYRISRLVDGEMVEWFRALFD</sequence>
<proteinExistence type="predicted"/>
<organism evidence="1 2">
    <name type="scientific">Rhodococcus oxybenzonivorans</name>
    <dbReference type="NCBI Taxonomy" id="1990687"/>
    <lineage>
        <taxon>Bacteria</taxon>
        <taxon>Bacillati</taxon>
        <taxon>Actinomycetota</taxon>
        <taxon>Actinomycetes</taxon>
        <taxon>Mycobacteriales</taxon>
        <taxon>Nocardiaceae</taxon>
        <taxon>Rhodococcus</taxon>
    </lineage>
</organism>
<dbReference type="RefSeq" id="WP_109333062.1">
    <property type="nucleotide sequence ID" value="NZ_CP021354.1"/>
</dbReference>
<dbReference type="Proteomes" id="UP000245711">
    <property type="component" value="Chromosome"/>
</dbReference>
<reference evidence="1 2" key="1">
    <citation type="submission" date="2017-05" db="EMBL/GenBank/DDBJ databases">
        <title>Isolation of Rhodococcus sp. S2-17 biodegrading of BP-3.</title>
        <authorList>
            <person name="Lee Y."/>
            <person name="Kim K.H."/>
            <person name="Chun B.H."/>
            <person name="Jung H.S."/>
            <person name="Jeon C.O."/>
        </authorList>
    </citation>
    <scope>NUCLEOTIDE SEQUENCE [LARGE SCALE GENOMIC DNA]</scope>
    <source>
        <strain evidence="1 2">S2-17</strain>
    </source>
</reference>
<dbReference type="EMBL" id="CP021354">
    <property type="protein sequence ID" value="AWK74280.1"/>
    <property type="molecule type" value="Genomic_DNA"/>
</dbReference>
<dbReference type="AlphaFoldDB" id="A0A2S2C088"/>
<keyword evidence="2" id="KW-1185">Reference proteome</keyword>
<evidence type="ECO:0000313" key="1">
    <source>
        <dbReference type="EMBL" id="AWK74280.1"/>
    </source>
</evidence>
<accession>A0A2S2C088</accession>
<name>A0A2S2C088_9NOCA</name>
<evidence type="ECO:0000313" key="2">
    <source>
        <dbReference type="Proteomes" id="UP000245711"/>
    </source>
</evidence>
<dbReference type="KEGG" id="roz:CBI38_24710"/>
<gene>
    <name evidence="1" type="ORF">CBI38_24710</name>
</gene>
<evidence type="ECO:0008006" key="3">
    <source>
        <dbReference type="Google" id="ProtNLM"/>
    </source>
</evidence>